<sequence>MNHLVARIKTRKKEKIFKLLSGQENVFDLDVKQLPLIEYDVDHNLDDGAWFKVGEFSQKDYFLDYLARDFVAAEYNDLIKSEFIKIASLCSVQGDNFFFQKVTPSTFLCKKCIGFGDVAYIENSETRLYVNQEPDAVYWAEKDVLVFKKLATISSIFPGIDILYKEATNDEVQKFLNEDFIDLIDGFDLEKVSKPNRARIALALNSLESMGPVEQESMLNYIHEYSDERLVYDQNNKIFSIQDDEQLKLLLYGIEERFYTTPIGQQKRLANSIQSSW</sequence>
<name>A0ABZ2J4J4_9BACT</name>
<evidence type="ECO:0008006" key="3">
    <source>
        <dbReference type="Google" id="ProtNLM"/>
    </source>
</evidence>
<protein>
    <recommendedName>
        <fullName evidence="3">ATP F0F1 synthase synthase</fullName>
    </recommendedName>
</protein>
<organism evidence="1 2">
    <name type="scientific">Pseudodesulfovibrio methanolicus</name>
    <dbReference type="NCBI Taxonomy" id="3126690"/>
    <lineage>
        <taxon>Bacteria</taxon>
        <taxon>Pseudomonadati</taxon>
        <taxon>Thermodesulfobacteriota</taxon>
        <taxon>Desulfovibrionia</taxon>
        <taxon>Desulfovibrionales</taxon>
        <taxon>Desulfovibrionaceae</taxon>
    </lineage>
</organism>
<proteinExistence type="predicted"/>
<gene>
    <name evidence="1" type="ORF">V8V93_05740</name>
</gene>
<accession>A0ABZ2J4J4</accession>
<keyword evidence="2" id="KW-1185">Reference proteome</keyword>
<reference evidence="1 2" key="1">
    <citation type="submission" date="2024-03" db="EMBL/GenBank/DDBJ databases">
        <title>Phenotype and Genome Characterization of a Sulfate-Reducing Bacterium Pseudodesulfovibrio sp. strain 5S69, isolated from Petroleum Reservoir in Tatarstan (Russia).</title>
        <authorList>
            <person name="Bidzhieva S.K."/>
            <person name="Kadnikov V."/>
            <person name="Tourova T.P."/>
            <person name="Samigullina S.R."/>
            <person name="Sokolova D.S."/>
            <person name="Poltaraus A.B."/>
            <person name="Avtukh A.N."/>
            <person name="Tereshina V.M."/>
            <person name="Mardanov A.V."/>
            <person name="Nazina T.N."/>
        </authorList>
    </citation>
    <scope>NUCLEOTIDE SEQUENCE [LARGE SCALE GENOMIC DNA]</scope>
    <source>
        <strain evidence="1 2">5S69</strain>
    </source>
</reference>
<evidence type="ECO:0000313" key="2">
    <source>
        <dbReference type="Proteomes" id="UP001385389"/>
    </source>
</evidence>
<dbReference type="RefSeq" id="WP_338669400.1">
    <property type="nucleotide sequence ID" value="NZ_CP146609.1"/>
</dbReference>
<dbReference type="EMBL" id="CP146609">
    <property type="protein sequence ID" value="WWX23703.1"/>
    <property type="molecule type" value="Genomic_DNA"/>
</dbReference>
<dbReference type="Proteomes" id="UP001385389">
    <property type="component" value="Chromosome"/>
</dbReference>
<evidence type="ECO:0000313" key="1">
    <source>
        <dbReference type="EMBL" id="WWX23703.1"/>
    </source>
</evidence>